<evidence type="ECO:0000256" key="9">
    <source>
        <dbReference type="ARBA" id="ARBA00023273"/>
    </source>
</evidence>
<evidence type="ECO:0000256" key="2">
    <source>
        <dbReference type="ARBA" id="ARBA00004611"/>
    </source>
</evidence>
<evidence type="ECO:0000256" key="10">
    <source>
        <dbReference type="ARBA" id="ARBA00032180"/>
    </source>
</evidence>
<evidence type="ECO:0000256" key="12">
    <source>
        <dbReference type="SAM" id="Coils"/>
    </source>
</evidence>
<dbReference type="GeneTree" id="ENSGT00730000111354"/>
<keyword evidence="8" id="KW-0206">Cytoskeleton</keyword>
<protein>
    <recommendedName>
        <fullName evidence="4">Dynein regulatory complex protein 10</fullName>
    </recommendedName>
    <alternativeName>
        <fullName evidence="10">IQ domain-containing protein D</fullName>
    </alternativeName>
</protein>
<dbReference type="SMART" id="SM00015">
    <property type="entry name" value="IQ"/>
    <property type="match status" value="1"/>
</dbReference>
<dbReference type="Ensembl" id="ENSMODT00000004284.3">
    <property type="protein sequence ID" value="ENSMODP00000004196.2"/>
    <property type="gene ID" value="ENSMODG00000003432.4"/>
</dbReference>
<keyword evidence="12" id="KW-0175">Coiled coil</keyword>
<dbReference type="Bgee" id="ENSMODG00000003432">
    <property type="expression patterns" value="Expressed in spermatocyte and 15 other cell types or tissues"/>
</dbReference>
<name>F7GCA8_MONDO</name>
<organism evidence="13 14">
    <name type="scientific">Monodelphis domestica</name>
    <name type="common">Gray short-tailed opossum</name>
    <dbReference type="NCBI Taxonomy" id="13616"/>
    <lineage>
        <taxon>Eukaryota</taxon>
        <taxon>Metazoa</taxon>
        <taxon>Chordata</taxon>
        <taxon>Craniata</taxon>
        <taxon>Vertebrata</taxon>
        <taxon>Euteleostomi</taxon>
        <taxon>Mammalia</taxon>
        <taxon>Metatheria</taxon>
        <taxon>Didelphimorphia</taxon>
        <taxon>Didelphidae</taxon>
        <taxon>Monodelphis</taxon>
    </lineage>
</organism>
<dbReference type="InParanoid" id="F7GCA8"/>
<evidence type="ECO:0000256" key="7">
    <source>
        <dbReference type="ARBA" id="ARBA00023069"/>
    </source>
</evidence>
<keyword evidence="5" id="KW-0963">Cytoplasm</keyword>
<dbReference type="InterPro" id="IPR042815">
    <property type="entry name" value="DRC10"/>
</dbReference>
<evidence type="ECO:0000313" key="13">
    <source>
        <dbReference type="Ensembl" id="ENSMODP00000004196.2"/>
    </source>
</evidence>
<keyword evidence="9" id="KW-0966">Cell projection</keyword>
<dbReference type="OMA" id="AKIQKYW"/>
<accession>F7GCA8</accession>
<proteinExistence type="inferred from homology"/>
<keyword evidence="14" id="KW-1185">Reference proteome</keyword>
<dbReference type="PROSITE" id="PS50096">
    <property type="entry name" value="IQ"/>
    <property type="match status" value="1"/>
</dbReference>
<dbReference type="FunCoup" id="F7GCA8">
    <property type="interactions" value="61"/>
</dbReference>
<dbReference type="Proteomes" id="UP000002280">
    <property type="component" value="Chromosome 3"/>
</dbReference>
<feature type="coiled-coil region" evidence="12">
    <location>
        <begin position="97"/>
        <end position="153"/>
    </location>
</feature>
<evidence type="ECO:0000256" key="11">
    <source>
        <dbReference type="ARBA" id="ARBA00046836"/>
    </source>
</evidence>
<comment type="subcellular location">
    <subcellularLocation>
        <location evidence="2">Cytoplasm</location>
        <location evidence="2">Cytoskeleton</location>
        <location evidence="2">Flagellum axoneme</location>
    </subcellularLocation>
</comment>
<dbReference type="InterPro" id="IPR000048">
    <property type="entry name" value="IQ_motif_EF-hand-BS"/>
</dbReference>
<dbReference type="Pfam" id="PF00612">
    <property type="entry name" value="IQ"/>
    <property type="match status" value="1"/>
</dbReference>
<dbReference type="GO" id="GO:0036064">
    <property type="term" value="C:ciliary basal body"/>
    <property type="evidence" value="ECO:0007669"/>
    <property type="project" value="Ensembl"/>
</dbReference>
<dbReference type="PANTHER" id="PTHR31598:SF1">
    <property type="entry name" value="DYNEIN REGULATORY COMPLEX PROTEIN 10"/>
    <property type="match status" value="1"/>
</dbReference>
<dbReference type="Gene3D" id="1.20.5.190">
    <property type="match status" value="1"/>
</dbReference>
<dbReference type="eggNOG" id="ENOG502QQS9">
    <property type="taxonomic scope" value="Eukaryota"/>
</dbReference>
<dbReference type="HOGENOM" id="CLU_637710_0_0_1"/>
<evidence type="ECO:0000256" key="1">
    <source>
        <dbReference type="ARBA" id="ARBA00003029"/>
    </source>
</evidence>
<feature type="coiled-coil region" evidence="12">
    <location>
        <begin position="333"/>
        <end position="381"/>
    </location>
</feature>
<dbReference type="CDD" id="cd23767">
    <property type="entry name" value="IQCD"/>
    <property type="match status" value="1"/>
</dbReference>
<reference evidence="13" key="2">
    <citation type="submission" date="2025-08" db="UniProtKB">
        <authorList>
            <consortium name="Ensembl"/>
        </authorList>
    </citation>
    <scope>IDENTIFICATION</scope>
</reference>
<comment type="function">
    <text evidence="1">Component of the nexin-dynein regulatory complex (N-DRC), a key regulator of ciliary/flagellar motility which maintains the alignment and integrity of the distal axoneme and regulates microtubule sliding in motile axonemes.</text>
</comment>
<evidence type="ECO:0000313" key="14">
    <source>
        <dbReference type="Proteomes" id="UP000002280"/>
    </source>
</evidence>
<keyword evidence="6" id="KW-0282">Flagellum</keyword>
<keyword evidence="7" id="KW-0969">Cilium</keyword>
<evidence type="ECO:0000256" key="8">
    <source>
        <dbReference type="ARBA" id="ARBA00023212"/>
    </source>
</evidence>
<dbReference type="STRING" id="13616.ENSMODP00000004196"/>
<dbReference type="PANTHER" id="PTHR31598">
    <property type="entry name" value="IQ DOMAIN-CONTAINING PROTEIN D"/>
    <property type="match status" value="1"/>
</dbReference>
<evidence type="ECO:0000256" key="3">
    <source>
        <dbReference type="ARBA" id="ARBA00009071"/>
    </source>
</evidence>
<evidence type="ECO:0000256" key="4">
    <source>
        <dbReference type="ARBA" id="ARBA00021752"/>
    </source>
</evidence>
<evidence type="ECO:0000256" key="5">
    <source>
        <dbReference type="ARBA" id="ARBA00022490"/>
    </source>
</evidence>
<comment type="subunit">
    <text evidence="11">Component of the nexin-dynein regulatory complex (N-DRC). Interacts with CFAP52.</text>
</comment>
<dbReference type="AlphaFoldDB" id="F7GCA8"/>
<gene>
    <name evidence="13" type="primary">IQCD</name>
</gene>
<reference evidence="13 14" key="1">
    <citation type="journal article" date="2007" name="Nature">
        <title>Genome of the marsupial Monodelphis domestica reveals innovation in non-coding sequences.</title>
        <authorList>
            <person name="Mikkelsen T.S."/>
            <person name="Wakefield M.J."/>
            <person name="Aken B."/>
            <person name="Amemiya C.T."/>
            <person name="Chang J.L."/>
            <person name="Duke S."/>
            <person name="Garber M."/>
            <person name="Gentles A.J."/>
            <person name="Goodstadt L."/>
            <person name="Heger A."/>
            <person name="Jurka J."/>
            <person name="Kamal M."/>
            <person name="Mauceli E."/>
            <person name="Searle S.M."/>
            <person name="Sharpe T."/>
            <person name="Baker M.L."/>
            <person name="Batzer M.A."/>
            <person name="Benos P.V."/>
            <person name="Belov K."/>
            <person name="Clamp M."/>
            <person name="Cook A."/>
            <person name="Cuff J."/>
            <person name="Das R."/>
            <person name="Davidow L."/>
            <person name="Deakin J.E."/>
            <person name="Fazzari M.J."/>
            <person name="Glass J.L."/>
            <person name="Grabherr M."/>
            <person name="Greally J.M."/>
            <person name="Gu W."/>
            <person name="Hore T.A."/>
            <person name="Huttley G.A."/>
            <person name="Kleber M."/>
            <person name="Jirtle R.L."/>
            <person name="Koina E."/>
            <person name="Lee J.T."/>
            <person name="Mahony S."/>
            <person name="Marra M.A."/>
            <person name="Miller R.D."/>
            <person name="Nicholls R.D."/>
            <person name="Oda M."/>
            <person name="Papenfuss A.T."/>
            <person name="Parra Z.E."/>
            <person name="Pollock D.D."/>
            <person name="Ray D.A."/>
            <person name="Schein J.E."/>
            <person name="Speed T.P."/>
            <person name="Thompson K."/>
            <person name="VandeBerg J.L."/>
            <person name="Wade C.M."/>
            <person name="Walker J.A."/>
            <person name="Waters P.D."/>
            <person name="Webber C."/>
            <person name="Weidman J.R."/>
            <person name="Xie X."/>
            <person name="Zody M.C."/>
            <person name="Baldwin J."/>
            <person name="Abdouelleil A."/>
            <person name="Abdulkadir J."/>
            <person name="Abebe A."/>
            <person name="Abera B."/>
            <person name="Abreu J."/>
            <person name="Acer S.C."/>
            <person name="Aftuck L."/>
            <person name="Alexander A."/>
            <person name="An P."/>
            <person name="Anderson E."/>
            <person name="Anderson S."/>
            <person name="Arachi H."/>
            <person name="Azer M."/>
            <person name="Bachantsang P."/>
            <person name="Barry A."/>
            <person name="Bayul T."/>
            <person name="Berlin A."/>
            <person name="Bessette D."/>
            <person name="Bloom T."/>
            <person name="Bloom T."/>
            <person name="Boguslavskiy L."/>
            <person name="Bonnet C."/>
            <person name="Boukhgalter B."/>
            <person name="Bourzgui I."/>
            <person name="Brown A."/>
            <person name="Cahill P."/>
            <person name="Channer S."/>
            <person name="Cheshatsang Y."/>
            <person name="Chuda L."/>
            <person name="Citroen M."/>
            <person name="Collymore A."/>
            <person name="Cooke P."/>
            <person name="Costello M."/>
            <person name="D'Aco K."/>
            <person name="Daza R."/>
            <person name="De Haan G."/>
            <person name="DeGray S."/>
            <person name="DeMaso C."/>
            <person name="Dhargay N."/>
            <person name="Dooley K."/>
            <person name="Dooley E."/>
            <person name="Doricent M."/>
            <person name="Dorje P."/>
            <person name="Dorjee K."/>
            <person name="Dupes A."/>
            <person name="Elong R."/>
            <person name="Falk J."/>
            <person name="Farina A."/>
            <person name="Faro S."/>
            <person name="Ferguson D."/>
            <person name="Fisher S."/>
            <person name="Foley C.D."/>
            <person name="Franke A."/>
            <person name="Friedrich D."/>
            <person name="Gadbois L."/>
            <person name="Gearin G."/>
            <person name="Gearin C.R."/>
            <person name="Giannoukos G."/>
            <person name="Goode T."/>
            <person name="Graham J."/>
            <person name="Grandbois E."/>
            <person name="Grewal S."/>
            <person name="Gyaltsen K."/>
            <person name="Hafez N."/>
            <person name="Hagos B."/>
            <person name="Hall J."/>
            <person name="Henson C."/>
            <person name="Hollinger A."/>
            <person name="Honan T."/>
            <person name="Huard M.D."/>
            <person name="Hughes L."/>
            <person name="Hurhula B."/>
            <person name="Husby M.E."/>
            <person name="Kamat A."/>
            <person name="Kanga B."/>
            <person name="Kashin S."/>
            <person name="Khazanovich D."/>
            <person name="Kisner P."/>
            <person name="Lance K."/>
            <person name="Lara M."/>
            <person name="Lee W."/>
            <person name="Lennon N."/>
            <person name="Letendre F."/>
            <person name="LeVine R."/>
            <person name="Lipovsky A."/>
            <person name="Liu X."/>
            <person name="Liu J."/>
            <person name="Liu S."/>
            <person name="Lokyitsang T."/>
            <person name="Lokyitsang Y."/>
            <person name="Lubonja R."/>
            <person name="Lui A."/>
            <person name="MacDonald P."/>
            <person name="Magnisalis V."/>
            <person name="Maru K."/>
            <person name="Matthews C."/>
            <person name="McCusker W."/>
            <person name="McDonough S."/>
            <person name="Mehta T."/>
            <person name="Meldrim J."/>
            <person name="Meneus L."/>
            <person name="Mihai O."/>
            <person name="Mihalev A."/>
            <person name="Mihova T."/>
            <person name="Mittelman R."/>
            <person name="Mlenga V."/>
            <person name="Montmayeur A."/>
            <person name="Mulrain L."/>
            <person name="Navidi A."/>
            <person name="Naylor J."/>
            <person name="Negash T."/>
            <person name="Nguyen T."/>
            <person name="Nguyen N."/>
            <person name="Nicol R."/>
            <person name="Norbu C."/>
            <person name="Norbu N."/>
            <person name="Novod N."/>
            <person name="O'Neill B."/>
            <person name="Osman S."/>
            <person name="Markiewicz E."/>
            <person name="Oyono O.L."/>
            <person name="Patti C."/>
            <person name="Phunkhang P."/>
            <person name="Pierre F."/>
            <person name="Priest M."/>
            <person name="Raghuraman S."/>
            <person name="Rege F."/>
            <person name="Reyes R."/>
            <person name="Rise C."/>
            <person name="Rogov P."/>
            <person name="Ross K."/>
            <person name="Ryan E."/>
            <person name="Settipalli S."/>
            <person name="Shea T."/>
            <person name="Sherpa N."/>
            <person name="Shi L."/>
            <person name="Shih D."/>
            <person name="Sparrow T."/>
            <person name="Spaulding J."/>
            <person name="Stalker J."/>
            <person name="Stange-Thomann N."/>
            <person name="Stavropoulos S."/>
            <person name="Stone C."/>
            <person name="Strader C."/>
            <person name="Tesfaye S."/>
            <person name="Thomson T."/>
            <person name="Thoulutsang Y."/>
            <person name="Thoulutsang D."/>
            <person name="Topham K."/>
            <person name="Topping I."/>
            <person name="Tsamla T."/>
            <person name="Vassiliev H."/>
            <person name="Vo A."/>
            <person name="Wangchuk T."/>
            <person name="Wangdi T."/>
            <person name="Weiand M."/>
            <person name="Wilkinson J."/>
            <person name="Wilson A."/>
            <person name="Yadav S."/>
            <person name="Young G."/>
            <person name="Yu Q."/>
            <person name="Zembek L."/>
            <person name="Zhong D."/>
            <person name="Zimmer A."/>
            <person name="Zwirko Z."/>
            <person name="Jaffe D.B."/>
            <person name="Alvarez P."/>
            <person name="Brockman W."/>
            <person name="Butler J."/>
            <person name="Chin C."/>
            <person name="Gnerre S."/>
            <person name="MacCallum I."/>
            <person name="Graves J.A."/>
            <person name="Ponting C.P."/>
            <person name="Breen M."/>
            <person name="Samollow P.B."/>
            <person name="Lander E.S."/>
            <person name="Lindblad-Toh K."/>
        </authorList>
    </citation>
    <scope>NUCLEOTIDE SEQUENCE [LARGE SCALE GENOMIC DNA]</scope>
</reference>
<sequence>MAMDVLVAPLYQGSEIASGNRPRMSMGLGARKALLSCGNTSQLDPARTKLTTIETKRIIAVLDETIHKVELITLLSAAAYSQESLEGLWDEDTIRAVREHEDLCNGLLEEVNLIREEEEEVEEMGEDELQFQLQEHKQRVELLKEEVKNSARNTLRIFLINIPAGDVFRTQIVGRSEEAEIFLQSLFDFRNFVFEKLLTSPMEEKEKVEFMNEIILRDKKNAEMIRDLETQLAGTIKSRDTQVEKENFVIRELKSHLHQVLKFSESHLIRTKQEAKKQQKAELRASQIRITKIQQDILMLKTQYHNLTMENRESEQGLRKKKYKLETEIENWIQKYDGEMGEKQAEYEELDEIYTEEKAQLAELREKHKVLVEEFVQIRDERLISSKKKLEAEQEMTLMVRAATLIQAFWKGYLVRSLLKSKRKKKGKGKGKGKGKK</sequence>
<comment type="similarity">
    <text evidence="3">Belongs to the DRC10 family.</text>
</comment>
<evidence type="ECO:0000256" key="6">
    <source>
        <dbReference type="ARBA" id="ARBA00022846"/>
    </source>
</evidence>
<reference evidence="13" key="3">
    <citation type="submission" date="2025-09" db="UniProtKB">
        <authorList>
            <consortium name="Ensembl"/>
        </authorList>
    </citation>
    <scope>IDENTIFICATION</scope>
</reference>